<evidence type="ECO:0000313" key="2">
    <source>
        <dbReference type="EMBL" id="PWG01252.1"/>
    </source>
</evidence>
<keyword evidence="1" id="KW-1133">Transmembrane helix</keyword>
<comment type="caution">
    <text evidence="2">The sequence shown here is derived from an EMBL/GenBank/DDBJ whole genome shotgun (WGS) entry which is preliminary data.</text>
</comment>
<accession>A0A2U2IYU3</accession>
<feature type="transmembrane region" description="Helical" evidence="1">
    <location>
        <begin position="80"/>
        <end position="102"/>
    </location>
</feature>
<proteinExistence type="predicted"/>
<protein>
    <recommendedName>
        <fullName evidence="4">Phage holin family protein</fullName>
    </recommendedName>
</protein>
<sequence length="129" mass="13149">MILHGRIERPDDDSLGDLIQQLVEDGRNVAAAEVRLYKQIALYRIGKARTGAIALAAGGFLAFAGLIAALVGLVMGLAVLIGPVAAGLVVLAATGAIAFLLVRFGLGKMAALSGDAEEKAAISAGERNP</sequence>
<dbReference type="EMBL" id="QFFF01000002">
    <property type="protein sequence ID" value="PWG01252.1"/>
    <property type="molecule type" value="Genomic_DNA"/>
</dbReference>
<evidence type="ECO:0000256" key="1">
    <source>
        <dbReference type="SAM" id="Phobius"/>
    </source>
</evidence>
<dbReference type="Pfam" id="PF07332">
    <property type="entry name" value="Phage_holin_3_6"/>
    <property type="match status" value="1"/>
</dbReference>
<dbReference type="AlphaFoldDB" id="A0A2U2IYU3"/>
<evidence type="ECO:0008006" key="4">
    <source>
        <dbReference type="Google" id="ProtNLM"/>
    </source>
</evidence>
<keyword evidence="3" id="KW-1185">Reference proteome</keyword>
<dbReference type="Proteomes" id="UP000245916">
    <property type="component" value="Unassembled WGS sequence"/>
</dbReference>
<evidence type="ECO:0000313" key="3">
    <source>
        <dbReference type="Proteomes" id="UP000245916"/>
    </source>
</evidence>
<keyword evidence="1" id="KW-0812">Transmembrane</keyword>
<name>A0A2U2IYU3_9SPHN</name>
<gene>
    <name evidence="2" type="ORF">DF286_14070</name>
</gene>
<feature type="transmembrane region" description="Helical" evidence="1">
    <location>
        <begin position="52"/>
        <end position="74"/>
    </location>
</feature>
<organism evidence="2 3">
    <name type="scientific">Allosphingosinicella humi</name>
    <dbReference type="NCBI Taxonomy" id="2068657"/>
    <lineage>
        <taxon>Bacteria</taxon>
        <taxon>Pseudomonadati</taxon>
        <taxon>Pseudomonadota</taxon>
        <taxon>Alphaproteobacteria</taxon>
        <taxon>Sphingomonadales</taxon>
        <taxon>Sphingomonadaceae</taxon>
        <taxon>Allosphingosinicella</taxon>
    </lineage>
</organism>
<reference evidence="2 3" key="1">
    <citation type="submission" date="2018-05" db="EMBL/GenBank/DDBJ databases">
        <title>Genome of Sphingosinicella humi QZX222.</title>
        <authorList>
            <person name="Qiao Z."/>
            <person name="Wang G."/>
        </authorList>
    </citation>
    <scope>NUCLEOTIDE SEQUENCE [LARGE SCALE GENOMIC DNA]</scope>
    <source>
        <strain evidence="2 3">QZX222</strain>
    </source>
</reference>
<keyword evidence="1" id="KW-0472">Membrane</keyword>
<dbReference type="InterPro" id="IPR009937">
    <property type="entry name" value="Phage_holin_3_6"/>
</dbReference>